<dbReference type="GeneID" id="95978462"/>
<feature type="signal peptide" evidence="1">
    <location>
        <begin position="1"/>
        <end position="29"/>
    </location>
</feature>
<feature type="chain" id="PRO_5047325702" evidence="1">
    <location>
        <begin position="30"/>
        <end position="222"/>
    </location>
</feature>
<dbReference type="Proteomes" id="UP001562354">
    <property type="component" value="Unassembled WGS sequence"/>
</dbReference>
<dbReference type="PANTHER" id="PTHR39599:SF1">
    <property type="entry name" value="GPI-ANCHORED PROTEIN (EUROFUNG)"/>
    <property type="match status" value="1"/>
</dbReference>
<dbReference type="RefSeq" id="XP_069196872.1">
    <property type="nucleotide sequence ID" value="XM_069344445.1"/>
</dbReference>
<name>A0ABR3P384_9PEZI</name>
<evidence type="ECO:0000313" key="2">
    <source>
        <dbReference type="EMBL" id="KAL1297190.1"/>
    </source>
</evidence>
<evidence type="ECO:0000313" key="3">
    <source>
        <dbReference type="Proteomes" id="UP001562354"/>
    </source>
</evidence>
<protein>
    <submittedName>
        <fullName evidence="2">Uncharacterized protein</fullName>
    </submittedName>
</protein>
<gene>
    <name evidence="2" type="ORF">AAFC00_004762</name>
</gene>
<reference evidence="2 3" key="1">
    <citation type="submission" date="2024-07" db="EMBL/GenBank/DDBJ databases">
        <title>Draft sequence of the Neodothiora populina.</title>
        <authorList>
            <person name="Drown D.D."/>
            <person name="Schuette U.S."/>
            <person name="Buechlein A.B."/>
            <person name="Rusch D.R."/>
            <person name="Winton L.W."/>
            <person name="Adams G.A."/>
        </authorList>
    </citation>
    <scope>NUCLEOTIDE SEQUENCE [LARGE SCALE GENOMIC DNA]</scope>
    <source>
        <strain evidence="2 3">CPC 39397</strain>
    </source>
</reference>
<accession>A0ABR3P384</accession>
<keyword evidence="3" id="KW-1185">Reference proteome</keyword>
<organism evidence="2 3">
    <name type="scientific">Neodothiora populina</name>
    <dbReference type="NCBI Taxonomy" id="2781224"/>
    <lineage>
        <taxon>Eukaryota</taxon>
        <taxon>Fungi</taxon>
        <taxon>Dikarya</taxon>
        <taxon>Ascomycota</taxon>
        <taxon>Pezizomycotina</taxon>
        <taxon>Dothideomycetes</taxon>
        <taxon>Dothideomycetidae</taxon>
        <taxon>Dothideales</taxon>
        <taxon>Dothioraceae</taxon>
        <taxon>Neodothiora</taxon>
    </lineage>
</organism>
<sequence length="222" mass="23043">MHMPIAPTWPTFFAVAILFLICIVEPVLAGGWTCGAVGLSAAVQAGCPAANPVSCSSIGMANNCCPSGNYCAYTSDQQAVGCCPNGQTCSGSIDNWDAGGGGWQQTTTTVWPQTSTWAPTTTYWQPSTHYVTTAIPTTTVYGGLVVTNGVSTVSSQYLQQQTTTQNVYGAYCSTLYANGGNLPTTRAGDCGTILVLSAGTRILSDTRMLIGVASVVLFHLAT</sequence>
<comment type="caution">
    <text evidence="2">The sequence shown here is derived from an EMBL/GenBank/DDBJ whole genome shotgun (WGS) entry which is preliminary data.</text>
</comment>
<keyword evidence="1" id="KW-0732">Signal</keyword>
<evidence type="ECO:0000256" key="1">
    <source>
        <dbReference type="SAM" id="SignalP"/>
    </source>
</evidence>
<proteinExistence type="predicted"/>
<dbReference type="PANTHER" id="PTHR39599">
    <property type="entry name" value="GPI-ANCHORED PROTEIN (EUROFUNG)-RELATED-RELATED"/>
    <property type="match status" value="1"/>
</dbReference>
<dbReference type="EMBL" id="JBFMKM010000016">
    <property type="protein sequence ID" value="KAL1297190.1"/>
    <property type="molecule type" value="Genomic_DNA"/>
</dbReference>